<evidence type="ECO:0000256" key="11">
    <source>
        <dbReference type="SAM" id="MobiDB-lite"/>
    </source>
</evidence>
<dbReference type="GO" id="GO:0051045">
    <property type="term" value="P:negative regulation of membrane protein ectodomain proteolysis"/>
    <property type="evidence" value="ECO:0007669"/>
    <property type="project" value="TreeGrafter"/>
</dbReference>
<evidence type="ECO:0000256" key="8">
    <source>
        <dbReference type="ARBA" id="ARBA00030100"/>
    </source>
</evidence>
<keyword evidence="9" id="KW-0862">Zinc</keyword>
<evidence type="ECO:0000256" key="3">
    <source>
        <dbReference type="ARBA" id="ARBA00022525"/>
    </source>
</evidence>
<dbReference type="InterPro" id="IPR001134">
    <property type="entry name" value="Netrin_domain"/>
</dbReference>
<dbReference type="GO" id="GO:0002020">
    <property type="term" value="F:protease binding"/>
    <property type="evidence" value="ECO:0007669"/>
    <property type="project" value="TreeGrafter"/>
</dbReference>
<dbReference type="InterPro" id="IPR001820">
    <property type="entry name" value="TIMP"/>
</dbReference>
<keyword evidence="14" id="KW-1185">Reference proteome</keyword>
<protein>
    <recommendedName>
        <fullName evidence="2">Metalloproteinase inhibitor 1</fullName>
    </recommendedName>
    <alternativeName>
        <fullName evidence="8">Tissue inhibitor of metalloproteinases 1</fullName>
    </alternativeName>
</protein>
<name>A0AAW1BZJ4_CROAD</name>
<keyword evidence="5" id="KW-0339">Growth factor</keyword>
<dbReference type="GO" id="GO:0009725">
    <property type="term" value="P:response to hormone"/>
    <property type="evidence" value="ECO:0007669"/>
    <property type="project" value="TreeGrafter"/>
</dbReference>
<keyword evidence="13" id="KW-0483">Metalloprotease inhibitor</keyword>
<dbReference type="InterPro" id="IPR008993">
    <property type="entry name" value="TIMP-like_OB-fold"/>
</dbReference>
<gene>
    <name evidence="13" type="ORF">NXF25_006286</name>
</gene>
<evidence type="ECO:0000313" key="14">
    <source>
        <dbReference type="Proteomes" id="UP001474421"/>
    </source>
</evidence>
<keyword evidence="6 10" id="KW-1015">Disulfide bond</keyword>
<organism evidence="13 14">
    <name type="scientific">Crotalus adamanteus</name>
    <name type="common">Eastern diamondback rattlesnake</name>
    <dbReference type="NCBI Taxonomy" id="8729"/>
    <lineage>
        <taxon>Eukaryota</taxon>
        <taxon>Metazoa</taxon>
        <taxon>Chordata</taxon>
        <taxon>Craniata</taxon>
        <taxon>Vertebrata</taxon>
        <taxon>Euteleostomi</taxon>
        <taxon>Lepidosauria</taxon>
        <taxon>Squamata</taxon>
        <taxon>Bifurcata</taxon>
        <taxon>Unidentata</taxon>
        <taxon>Episquamata</taxon>
        <taxon>Toxicofera</taxon>
        <taxon>Serpentes</taxon>
        <taxon>Colubroidea</taxon>
        <taxon>Viperidae</taxon>
        <taxon>Crotalinae</taxon>
        <taxon>Crotalus</taxon>
    </lineage>
</organism>
<feature type="binding site" evidence="9">
    <location>
        <position position="10"/>
    </location>
    <ligand>
        <name>Zn(2+)</name>
        <dbReference type="ChEBI" id="CHEBI:29105"/>
        <note>ligand shared with metalloproteinase partner</note>
    </ligand>
</feature>
<dbReference type="AlphaFoldDB" id="A0AAW1BZJ4"/>
<feature type="domain" description="NTR" evidence="12">
    <location>
        <begin position="10"/>
        <end position="150"/>
    </location>
</feature>
<dbReference type="PANTHER" id="PTHR11844:SF20">
    <property type="entry name" value="METALLOPROTEINASE INHIBITOR 1"/>
    <property type="match status" value="1"/>
</dbReference>
<feature type="region of interest" description="Disordered" evidence="11">
    <location>
        <begin position="130"/>
        <end position="236"/>
    </location>
</feature>
<evidence type="ECO:0000256" key="10">
    <source>
        <dbReference type="PIRSR" id="PIRSR601820-3"/>
    </source>
</evidence>
<accession>A0AAW1BZJ4</accession>
<dbReference type="GO" id="GO:0046872">
    <property type="term" value="F:metal ion binding"/>
    <property type="evidence" value="ECO:0007669"/>
    <property type="project" value="UniProtKB-KW"/>
</dbReference>
<evidence type="ECO:0000256" key="4">
    <source>
        <dbReference type="ARBA" id="ARBA00022553"/>
    </source>
</evidence>
<dbReference type="GO" id="GO:0005615">
    <property type="term" value="C:extracellular space"/>
    <property type="evidence" value="ECO:0007669"/>
    <property type="project" value="TreeGrafter"/>
</dbReference>
<evidence type="ECO:0000256" key="1">
    <source>
        <dbReference type="ARBA" id="ARBA00004613"/>
    </source>
</evidence>
<dbReference type="EMBL" id="JAOTOJ010000002">
    <property type="protein sequence ID" value="KAK9407512.1"/>
    <property type="molecule type" value="Genomic_DNA"/>
</dbReference>
<dbReference type="Gene3D" id="2.40.50.120">
    <property type="match status" value="1"/>
</dbReference>
<evidence type="ECO:0000256" key="5">
    <source>
        <dbReference type="ARBA" id="ARBA00023030"/>
    </source>
</evidence>
<feature type="disulfide bond" evidence="10">
    <location>
        <begin position="10"/>
        <end position="79"/>
    </location>
</feature>
<dbReference type="GO" id="GO:0008191">
    <property type="term" value="F:metalloendopeptidase inhibitor activity"/>
    <property type="evidence" value="ECO:0007669"/>
    <property type="project" value="InterPro"/>
</dbReference>
<evidence type="ECO:0000259" key="12">
    <source>
        <dbReference type="PROSITE" id="PS50189"/>
    </source>
</evidence>
<evidence type="ECO:0000256" key="9">
    <source>
        <dbReference type="PIRSR" id="PIRSR601820-1"/>
    </source>
</evidence>
<comment type="subcellular location">
    <subcellularLocation>
        <location evidence="1">Secreted</location>
    </subcellularLocation>
</comment>
<comment type="caution">
    <text evidence="13">The sequence shown here is derived from an EMBL/GenBank/DDBJ whole genome shotgun (WGS) entry which is preliminary data.</text>
</comment>
<dbReference type="GO" id="GO:0034097">
    <property type="term" value="P:response to cytokine"/>
    <property type="evidence" value="ECO:0007669"/>
    <property type="project" value="TreeGrafter"/>
</dbReference>
<proteinExistence type="predicted"/>
<evidence type="ECO:0000256" key="6">
    <source>
        <dbReference type="ARBA" id="ARBA00023157"/>
    </source>
</evidence>
<keyword evidence="4" id="KW-0597">Phosphoprotein</keyword>
<evidence type="ECO:0000256" key="2">
    <source>
        <dbReference type="ARBA" id="ARBA00013524"/>
    </source>
</evidence>
<sequence length="236" mass="24561">MLLGDLTEACSCERLSLRKACCQHDFVMRVLFMGVQRDPDSPSYIHINKFSIRPVQVFKGSGRAVNAQFLYSPESDSLCGYEHKGPFQEDDYLISGGGGGGGGGAAALHHPCLQLRGCSPGELTAQVSARESQMEEGRQAGRQVPGHGPCPTGGKALPKSGGGAAAEQRVAKAGGTSRGPCLCPSRADDAGWGFPLGSPAEPSWASRGANKKRPLSGISGQPGVSGTTDLGERPPR</sequence>
<dbReference type="Proteomes" id="UP001474421">
    <property type="component" value="Unassembled WGS sequence"/>
</dbReference>
<dbReference type="PANTHER" id="PTHR11844">
    <property type="entry name" value="METALLOPROTEASE INHIBITOR"/>
    <property type="match status" value="1"/>
</dbReference>
<keyword evidence="9" id="KW-0479">Metal-binding</keyword>
<feature type="compositionally biased region" description="Polar residues" evidence="11">
    <location>
        <begin position="218"/>
        <end position="228"/>
    </location>
</feature>
<keyword evidence="13" id="KW-0646">Protease inhibitor</keyword>
<keyword evidence="3" id="KW-0964">Secreted</keyword>
<evidence type="ECO:0000256" key="7">
    <source>
        <dbReference type="ARBA" id="ARBA00025946"/>
    </source>
</evidence>
<keyword evidence="13" id="KW-0481">Metalloenzyme inhibitor</keyword>
<dbReference type="SUPFAM" id="SSF50242">
    <property type="entry name" value="TIMP-like"/>
    <property type="match status" value="1"/>
</dbReference>
<dbReference type="Pfam" id="PF00965">
    <property type="entry name" value="TIMP"/>
    <property type="match status" value="1"/>
</dbReference>
<dbReference type="GO" id="GO:0031012">
    <property type="term" value="C:extracellular matrix"/>
    <property type="evidence" value="ECO:0007669"/>
    <property type="project" value="TreeGrafter"/>
</dbReference>
<comment type="subunit">
    <text evidence="7">Interacts with MMP1, MMP3, MMP10 and MMP13, but has only very low affinity for MMP14. Interacts with CD63; identified in a complex with CD63 and ITGB1.</text>
</comment>
<dbReference type="PROSITE" id="PS50189">
    <property type="entry name" value="NTR"/>
    <property type="match status" value="1"/>
</dbReference>
<dbReference type="GO" id="GO:0008083">
    <property type="term" value="F:growth factor activity"/>
    <property type="evidence" value="ECO:0007669"/>
    <property type="project" value="UniProtKB-KW"/>
</dbReference>
<reference evidence="13 14" key="1">
    <citation type="journal article" date="2024" name="Proc. Natl. Acad. Sci. U.S.A.">
        <title>The genetic regulatory architecture and epigenomic basis for age-related changes in rattlesnake venom.</title>
        <authorList>
            <person name="Hogan M.P."/>
            <person name="Holding M.L."/>
            <person name="Nystrom G.S."/>
            <person name="Colston T.J."/>
            <person name="Bartlett D.A."/>
            <person name="Mason A.J."/>
            <person name="Ellsworth S.A."/>
            <person name="Rautsaw R.M."/>
            <person name="Lawrence K.C."/>
            <person name="Strickland J.L."/>
            <person name="He B."/>
            <person name="Fraser P."/>
            <person name="Margres M.J."/>
            <person name="Gilbert D.M."/>
            <person name="Gibbs H.L."/>
            <person name="Parkinson C.L."/>
            <person name="Rokyta D.R."/>
        </authorList>
    </citation>
    <scope>NUCLEOTIDE SEQUENCE [LARGE SCALE GENOMIC DNA]</scope>
    <source>
        <strain evidence="13">DRR0105</strain>
    </source>
</reference>
<evidence type="ECO:0000313" key="13">
    <source>
        <dbReference type="EMBL" id="KAK9407512.1"/>
    </source>
</evidence>